<dbReference type="PANTHER" id="PTHR45973">
    <property type="entry name" value="PROTEIN PHOSPHATASE 1 REGULATORY SUBUNIT SDS22-RELATED"/>
    <property type="match status" value="1"/>
</dbReference>
<dbReference type="InterPro" id="IPR050576">
    <property type="entry name" value="Cilia_flagella_integrity"/>
</dbReference>
<reference evidence="8" key="2">
    <citation type="submission" date="2020-12" db="EMBL/GenBank/DDBJ databases">
        <title>New Spironucleus salmonicida genome in near-complete chromosomes.</title>
        <authorList>
            <person name="Xu F."/>
            <person name="Kurt Z."/>
            <person name="Jimenez-Gonzalez A."/>
            <person name="Astvaldsson A."/>
            <person name="Andersson J.O."/>
            <person name="Svard S.G."/>
        </authorList>
    </citation>
    <scope>NUCLEOTIDE SEQUENCE</scope>
    <source>
        <strain evidence="8">ATCC 50377</strain>
    </source>
</reference>
<dbReference type="InterPro" id="IPR032675">
    <property type="entry name" value="LRR_dom_sf"/>
</dbReference>
<feature type="region of interest" description="Disordered" evidence="6">
    <location>
        <begin position="389"/>
        <end position="426"/>
    </location>
</feature>
<comment type="subcellular location">
    <subcellularLocation>
        <location evidence="1">Cell projection</location>
        <location evidence="1">Cilium</location>
    </subcellularLocation>
</comment>
<keyword evidence="2" id="KW-0433">Leucine-rich repeat</keyword>
<dbReference type="Proteomes" id="UP000018208">
    <property type="component" value="Unassembled WGS sequence"/>
</dbReference>
<dbReference type="Pfam" id="PF14580">
    <property type="entry name" value="LRR_9"/>
    <property type="match status" value="1"/>
</dbReference>
<evidence type="ECO:0000313" key="9">
    <source>
        <dbReference type="Proteomes" id="UP000018208"/>
    </source>
</evidence>
<name>V6LLL3_9EUKA</name>
<evidence type="ECO:0000256" key="3">
    <source>
        <dbReference type="ARBA" id="ARBA00022737"/>
    </source>
</evidence>
<protein>
    <submittedName>
        <fullName evidence="8">Leucine-rich repeat protein</fullName>
    </submittedName>
</protein>
<dbReference type="PANTHER" id="PTHR45973:SF9">
    <property type="entry name" value="LEUCINE-RICH REPEAT-CONTAINING PROTEIN 46"/>
    <property type="match status" value="1"/>
</dbReference>
<evidence type="ECO:0000256" key="4">
    <source>
        <dbReference type="ARBA" id="ARBA00023069"/>
    </source>
</evidence>
<proteinExistence type="predicted"/>
<gene>
    <name evidence="7" type="ORF">SS50377_14635</name>
    <name evidence="8" type="ORF">SS50377_25852</name>
</gene>
<evidence type="ECO:0000256" key="6">
    <source>
        <dbReference type="SAM" id="MobiDB-lite"/>
    </source>
</evidence>
<dbReference type="EMBL" id="AUWU02000006">
    <property type="protein sequence ID" value="KAH0571662.1"/>
    <property type="molecule type" value="Genomic_DNA"/>
</dbReference>
<evidence type="ECO:0000256" key="1">
    <source>
        <dbReference type="ARBA" id="ARBA00004138"/>
    </source>
</evidence>
<dbReference type="Gene3D" id="3.80.10.10">
    <property type="entry name" value="Ribonuclease Inhibitor"/>
    <property type="match status" value="2"/>
</dbReference>
<keyword evidence="5" id="KW-0966">Cell projection</keyword>
<dbReference type="VEuPathDB" id="GiardiaDB:SS50377_25852"/>
<feature type="compositionally biased region" description="Acidic residues" evidence="6">
    <location>
        <begin position="413"/>
        <end position="426"/>
    </location>
</feature>
<organism evidence="7">
    <name type="scientific">Spironucleus salmonicida</name>
    <dbReference type="NCBI Taxonomy" id="348837"/>
    <lineage>
        <taxon>Eukaryota</taxon>
        <taxon>Metamonada</taxon>
        <taxon>Diplomonadida</taxon>
        <taxon>Hexamitidae</taxon>
        <taxon>Hexamitinae</taxon>
        <taxon>Spironucleus</taxon>
    </lineage>
</organism>
<dbReference type="AlphaFoldDB" id="V6LLL3"/>
<evidence type="ECO:0000313" key="7">
    <source>
        <dbReference type="EMBL" id="EST45442.1"/>
    </source>
</evidence>
<dbReference type="SUPFAM" id="SSF52075">
    <property type="entry name" value="Outer arm dynein light chain 1"/>
    <property type="match status" value="1"/>
</dbReference>
<evidence type="ECO:0000313" key="8">
    <source>
        <dbReference type="EMBL" id="KAH0571662.1"/>
    </source>
</evidence>
<evidence type="ECO:0000256" key="2">
    <source>
        <dbReference type="ARBA" id="ARBA00022614"/>
    </source>
</evidence>
<reference evidence="7 8" key="1">
    <citation type="journal article" date="2014" name="PLoS Genet.">
        <title>The Genome of Spironucleus salmonicida Highlights a Fish Pathogen Adapted to Fluctuating Environments.</title>
        <authorList>
            <person name="Xu F."/>
            <person name="Jerlstrom-Hultqvist J."/>
            <person name="Einarsson E."/>
            <person name="Astvaldsson A."/>
            <person name="Svard S.G."/>
            <person name="Andersson J.O."/>
        </authorList>
    </citation>
    <scope>NUCLEOTIDE SEQUENCE</scope>
    <source>
        <strain evidence="8">ATCC 50377</strain>
    </source>
</reference>
<dbReference type="SMART" id="SM00365">
    <property type="entry name" value="LRR_SD22"/>
    <property type="match status" value="5"/>
</dbReference>
<accession>V6LLL3</accession>
<dbReference type="PROSITE" id="PS51450">
    <property type="entry name" value="LRR"/>
    <property type="match status" value="4"/>
</dbReference>
<dbReference type="EMBL" id="KI546096">
    <property type="protein sequence ID" value="EST45442.1"/>
    <property type="molecule type" value="Genomic_DNA"/>
</dbReference>
<evidence type="ECO:0000256" key="5">
    <source>
        <dbReference type="ARBA" id="ARBA00023273"/>
    </source>
</evidence>
<keyword evidence="9" id="KW-1185">Reference proteome</keyword>
<sequence length="426" mass="48212">MSNEYDMTPKRLREICKERGHYQTPHLNDILYFHYKGFRKIQNLEPYYGCKSLWLEGNGVVKIEGLDTLVNLSCLYLQENLIQKIENLEQLSLRQINLSNNSIQVVENISQLTNLESLYLCSNRITHSTSLRGLIGLDNLSVLDLSKNQIDDEEFLSVLEQLPSLRVLTFSGNPISKTMRMYRKRIIHACQQLTYLDDRPVFNDERRATAAFFSGGAEAEIDERRLILAEKRAEERAQFAGMQAFLSGKTREESIVLSEKARQKVIQHFKDTGEIDAVEKVSRVSAVCGVGRGRIWADNEVQVVSREFFEGRVGVQIMEIEEVSDAPELEEVESSGEAEAVPSMHYDDQKDEARQTEEQVLQAVLLGAPQEVELPINQALPQEEEFVPGDVDDFMRGLPAPEAPGCLLTQNAADEEHDSDDASCPD</sequence>
<keyword evidence="4" id="KW-0969">Cilium</keyword>
<dbReference type="InterPro" id="IPR001611">
    <property type="entry name" value="Leu-rich_rpt"/>
</dbReference>
<keyword evidence="3" id="KW-0677">Repeat</keyword>
<dbReference type="OrthoDB" id="1904536at2759"/>